<dbReference type="Proteomes" id="UP001205506">
    <property type="component" value="Unassembled WGS sequence"/>
</dbReference>
<keyword evidence="1" id="KW-0472">Membrane</keyword>
<keyword evidence="1" id="KW-0812">Transmembrane</keyword>
<keyword evidence="1" id="KW-1133">Transmembrane helix</keyword>
<protein>
    <submittedName>
        <fullName evidence="3">Uncharacterized protein</fullName>
    </submittedName>
</protein>
<dbReference type="EMBL" id="JANDXR010000022">
    <property type="protein sequence ID" value="MCP9502656.1"/>
    <property type="molecule type" value="Genomic_DNA"/>
</dbReference>
<name>A0AAP2U792_9BACT</name>
<proteinExistence type="predicted"/>
<evidence type="ECO:0000256" key="1">
    <source>
        <dbReference type="SAM" id="Phobius"/>
    </source>
</evidence>
<comment type="caution">
    <text evidence="3">The sequence shown here is derived from an EMBL/GenBank/DDBJ whole genome shotgun (WGS) entry which is preliminary data.</text>
</comment>
<evidence type="ECO:0000313" key="3">
    <source>
        <dbReference type="EMBL" id="MCP9548486.1"/>
    </source>
</evidence>
<dbReference type="EMBL" id="JANDWU010000003">
    <property type="protein sequence ID" value="MCP9548486.1"/>
    <property type="molecule type" value="Genomic_DNA"/>
</dbReference>
<sequence>MRHIYQFIFFFVLVLFCSCSEQSTKFGTVTYYPKFLWVDAKTVPAEKVFEFEFSQDAKNDKKCFAEFLFVDNDDKPIDTNEMQVYADGKPLFKNKLRVNSSVCSQKVSFVFNPEAKGGKHQGYLRLINYKLDRLDSETLKPGQKLDVFQWTLDYDKQMNPLAKVVIWILIVFCSVLLVWFVILKPLKYPRFGKFTKSVLLEKDGKLVGQMNVVFKGAKRVVFSDKKVKQSFWNRLFTGEVKSVVNPLFVCKLTFIPKKKNAMCFGEGYTINPNPVPKNGIANIDNRQQKIKITIR</sequence>
<dbReference type="RefSeq" id="WP_234564774.1">
    <property type="nucleotide sequence ID" value="NZ_JAJTTD010000024.1"/>
</dbReference>
<feature type="transmembrane region" description="Helical" evidence="1">
    <location>
        <begin position="164"/>
        <end position="183"/>
    </location>
</feature>
<organism evidence="3 4">
    <name type="scientific">Segatella copri</name>
    <dbReference type="NCBI Taxonomy" id="165179"/>
    <lineage>
        <taxon>Bacteria</taxon>
        <taxon>Pseudomonadati</taxon>
        <taxon>Bacteroidota</taxon>
        <taxon>Bacteroidia</taxon>
        <taxon>Bacteroidales</taxon>
        <taxon>Prevotellaceae</taxon>
        <taxon>Segatella</taxon>
    </lineage>
</organism>
<evidence type="ECO:0000313" key="4">
    <source>
        <dbReference type="Proteomes" id="UP001205506"/>
    </source>
</evidence>
<dbReference type="AlphaFoldDB" id="A0AAP2U792"/>
<evidence type="ECO:0000313" key="2">
    <source>
        <dbReference type="EMBL" id="MCP9502656.1"/>
    </source>
</evidence>
<reference evidence="3" key="1">
    <citation type="submission" date="2022-07" db="EMBL/GenBank/DDBJ databases">
        <title>Prevotella copri.</title>
        <authorList>
            <person name="Yang C."/>
        </authorList>
    </citation>
    <scope>NUCLEOTIDE SEQUENCE</scope>
    <source>
        <strain evidence="3">HF1805</strain>
        <strain evidence="2">HF88</strain>
    </source>
</reference>
<accession>A0AAP2U792</accession>
<dbReference type="Proteomes" id="UP001206014">
    <property type="component" value="Unassembled WGS sequence"/>
</dbReference>
<dbReference type="PROSITE" id="PS51257">
    <property type="entry name" value="PROKAR_LIPOPROTEIN"/>
    <property type="match status" value="1"/>
</dbReference>
<gene>
    <name evidence="3" type="ORF">NNC68_03205</name>
    <name evidence="2" type="ORF">NND11_14095</name>
</gene>